<evidence type="ECO:0000259" key="1">
    <source>
        <dbReference type="Pfam" id="PF00535"/>
    </source>
</evidence>
<dbReference type="PANTHER" id="PTHR22916:SF3">
    <property type="entry name" value="UDP-GLCNAC:BETAGAL BETA-1,3-N-ACETYLGLUCOSAMINYLTRANSFERASE-LIKE PROTEIN 1"/>
    <property type="match status" value="1"/>
</dbReference>
<gene>
    <name evidence="2" type="ORF">V6R86_09030</name>
</gene>
<dbReference type="Proteomes" id="UP001382935">
    <property type="component" value="Chromosome"/>
</dbReference>
<dbReference type="PANTHER" id="PTHR22916">
    <property type="entry name" value="GLYCOSYLTRANSFERASE"/>
    <property type="match status" value="1"/>
</dbReference>
<dbReference type="InterPro" id="IPR029044">
    <property type="entry name" value="Nucleotide-diphossugar_trans"/>
</dbReference>
<dbReference type="RefSeq" id="WP_338503902.1">
    <property type="nucleotide sequence ID" value="NZ_CP145607.1"/>
</dbReference>
<keyword evidence="2" id="KW-0328">Glycosyltransferase</keyword>
<dbReference type="EMBL" id="CP145607">
    <property type="protein sequence ID" value="WWM70813.1"/>
    <property type="molecule type" value="Genomic_DNA"/>
</dbReference>
<dbReference type="Pfam" id="PF00535">
    <property type="entry name" value="Glycos_transf_2"/>
    <property type="match status" value="1"/>
</dbReference>
<proteinExistence type="predicted"/>
<dbReference type="InterPro" id="IPR001173">
    <property type="entry name" value="Glyco_trans_2-like"/>
</dbReference>
<dbReference type="EC" id="2.4.-.-" evidence="2"/>
<keyword evidence="3" id="KW-1185">Reference proteome</keyword>
<reference evidence="2 3" key="1">
    <citation type="submission" date="2024-02" db="EMBL/GenBank/DDBJ databases">
        <title>Full genome sequence of Sphingomonas kaistensis.</title>
        <authorList>
            <person name="Poletto B.L."/>
            <person name="Silva G."/>
            <person name="Galante D."/>
            <person name="Campos K.R."/>
            <person name="Santos M.B.N."/>
            <person name="Sacchi C.T."/>
        </authorList>
    </citation>
    <scope>NUCLEOTIDE SEQUENCE [LARGE SCALE GENOMIC DNA]</scope>
    <source>
        <strain evidence="2 3">MA4R</strain>
    </source>
</reference>
<keyword evidence="2" id="KW-0808">Transferase</keyword>
<accession>A0ABZ2G129</accession>
<evidence type="ECO:0000313" key="3">
    <source>
        <dbReference type="Proteomes" id="UP001382935"/>
    </source>
</evidence>
<sequence>MTLVLLAFKQEDYVEAAVHAAFAQTYQPLEIILSDDCSPDGTFARMQELVATYRGPHRVRLNRNESNLHIGAHIQKVAELSSGELIVVNAGDDLSEPHRVERLVAAWLAGSPRPDLLHSDARSLSPDGVVGEVMKPSALLRTNSTPLQLAAGGEGVMGATQAWSRRLFERFPPLGRDIHCEDRILPFRAALGGGIAYVAEPLVRYRTGGISADFLSNGAREALWGSGLKVQRWLRDGFAQMQRDLDARPDLTVNPALRDLLARQEARHAAPLALASISYGKRFRCAARVLRNRELPGGIGFAPRLCISRRPCGACNSKPSGGSADSSDGEPGA</sequence>
<protein>
    <submittedName>
        <fullName evidence="2">Glycosyltransferase</fullName>
        <ecNumber evidence="2">2.4.-.-</ecNumber>
    </submittedName>
</protein>
<organism evidence="2 3">
    <name type="scientific">Sphingomonas kaistensis</name>
    <dbReference type="NCBI Taxonomy" id="298708"/>
    <lineage>
        <taxon>Bacteria</taxon>
        <taxon>Pseudomonadati</taxon>
        <taxon>Pseudomonadota</taxon>
        <taxon>Alphaproteobacteria</taxon>
        <taxon>Sphingomonadales</taxon>
        <taxon>Sphingomonadaceae</taxon>
        <taxon>Sphingomonas</taxon>
    </lineage>
</organism>
<dbReference type="SUPFAM" id="SSF53448">
    <property type="entry name" value="Nucleotide-diphospho-sugar transferases"/>
    <property type="match status" value="1"/>
</dbReference>
<evidence type="ECO:0000313" key="2">
    <source>
        <dbReference type="EMBL" id="WWM70813.1"/>
    </source>
</evidence>
<feature type="domain" description="Glycosyltransferase 2-like" evidence="1">
    <location>
        <begin position="4"/>
        <end position="109"/>
    </location>
</feature>
<dbReference type="GO" id="GO:0016757">
    <property type="term" value="F:glycosyltransferase activity"/>
    <property type="evidence" value="ECO:0007669"/>
    <property type="project" value="UniProtKB-KW"/>
</dbReference>
<name>A0ABZ2G129_9SPHN</name>
<dbReference type="Gene3D" id="3.90.550.10">
    <property type="entry name" value="Spore Coat Polysaccharide Biosynthesis Protein SpsA, Chain A"/>
    <property type="match status" value="1"/>
</dbReference>